<dbReference type="InterPro" id="IPR000182">
    <property type="entry name" value="GNAT_dom"/>
</dbReference>
<sequence>MPAVAAVTTAAPTPSPVSSSSSSSSSPSANSQLTAISEISELHQLRDLYRRDWPTHCVGYYCLCNFIDWLERRQQLSSVADMKNLQIFTLDNDWHSDGLFLVVDRYQLFINSLRSSVESERLAKAISLLNWNWPGFKVSSFRECHRPAVLSVVHEKQLSLEYDSLTLMYYKPCEEVLKLPINCPDGFLLRPLNAATDADLIDTLWPNHHQGSRFLIKRLIEWNVNMGVYTKDSNELVAWCLRLQGGFLGALQVKENFKRRGLGSVVAAATARRIAEEGDDVMALVNEVNLASRGMFDKLGFKIVDKCYWLRTFPTSDVERMWPDGE</sequence>
<dbReference type="OrthoDB" id="61870at2759"/>
<dbReference type="InterPro" id="IPR053225">
    <property type="entry name" value="Acyl-CoA_N-acyltransferase"/>
</dbReference>
<evidence type="ECO:0000256" key="1">
    <source>
        <dbReference type="SAM" id="MobiDB-lite"/>
    </source>
</evidence>
<dbReference type="Pfam" id="PF08445">
    <property type="entry name" value="FR47"/>
    <property type="match status" value="1"/>
</dbReference>
<dbReference type="GO" id="GO:0016747">
    <property type="term" value="F:acyltransferase activity, transferring groups other than amino-acyl groups"/>
    <property type="evidence" value="ECO:0007669"/>
    <property type="project" value="InterPro"/>
</dbReference>
<evidence type="ECO:0000313" key="3">
    <source>
        <dbReference type="EMBL" id="JAB86704.1"/>
    </source>
</evidence>
<dbReference type="PROSITE" id="PS51186">
    <property type="entry name" value="GNAT"/>
    <property type="match status" value="1"/>
</dbReference>
<dbReference type="EMBL" id="GAMC01019851">
    <property type="protein sequence ID" value="JAB86704.1"/>
    <property type="molecule type" value="mRNA"/>
</dbReference>
<dbReference type="Gene3D" id="3.40.630.30">
    <property type="match status" value="2"/>
</dbReference>
<dbReference type="PANTHER" id="PTHR20958">
    <property type="entry name" value="GLYCINE N-ACYLTRANSFERASE-LIKE PROTEIN"/>
    <property type="match status" value="1"/>
</dbReference>
<dbReference type="PANTHER" id="PTHR20958:SF10">
    <property type="entry name" value="GH05617P-RELATED"/>
    <property type="match status" value="1"/>
</dbReference>
<name>W8BA43_CERCA</name>
<evidence type="ECO:0000259" key="2">
    <source>
        <dbReference type="PROSITE" id="PS51186"/>
    </source>
</evidence>
<dbReference type="InterPro" id="IPR016181">
    <property type="entry name" value="Acyl_CoA_acyltransferase"/>
</dbReference>
<feature type="region of interest" description="Disordered" evidence="1">
    <location>
        <begin position="1"/>
        <end position="30"/>
    </location>
</feature>
<dbReference type="AlphaFoldDB" id="W8BA43"/>
<accession>W8BA43</accession>
<dbReference type="SUPFAM" id="SSF55729">
    <property type="entry name" value="Acyl-CoA N-acyltransferases (Nat)"/>
    <property type="match status" value="1"/>
</dbReference>
<proteinExistence type="evidence at transcript level"/>
<reference evidence="3" key="2">
    <citation type="journal article" date="2014" name="BMC Genomics">
        <title>A genomic perspective to assessing quality of mass-reared SIT flies used in Mediterranean fruit fly (Ceratitis capitata) eradication in California.</title>
        <authorList>
            <person name="Calla B."/>
            <person name="Hall B."/>
            <person name="Hou S."/>
            <person name="Geib S.M."/>
        </authorList>
    </citation>
    <scope>NUCLEOTIDE SEQUENCE</scope>
</reference>
<dbReference type="InterPro" id="IPR013653">
    <property type="entry name" value="GCN5-like_dom"/>
</dbReference>
<protein>
    <recommendedName>
        <fullName evidence="2">N-acetyltransferase domain-containing protein</fullName>
    </recommendedName>
</protein>
<reference evidence="3" key="1">
    <citation type="submission" date="2013-07" db="EMBL/GenBank/DDBJ databases">
        <authorList>
            <person name="Geib S."/>
        </authorList>
    </citation>
    <scope>NUCLEOTIDE SEQUENCE</scope>
</reference>
<feature type="compositionally biased region" description="Low complexity" evidence="1">
    <location>
        <begin position="1"/>
        <end position="29"/>
    </location>
</feature>
<feature type="domain" description="N-acetyltransferase" evidence="2">
    <location>
        <begin position="187"/>
        <end position="324"/>
    </location>
</feature>
<organism evidence="3">
    <name type="scientific">Ceratitis capitata</name>
    <name type="common">Mediterranean fruit fly</name>
    <name type="synonym">Tephritis capitata</name>
    <dbReference type="NCBI Taxonomy" id="7213"/>
    <lineage>
        <taxon>Eukaryota</taxon>
        <taxon>Metazoa</taxon>
        <taxon>Ecdysozoa</taxon>
        <taxon>Arthropoda</taxon>
        <taxon>Hexapoda</taxon>
        <taxon>Insecta</taxon>
        <taxon>Pterygota</taxon>
        <taxon>Neoptera</taxon>
        <taxon>Endopterygota</taxon>
        <taxon>Diptera</taxon>
        <taxon>Brachycera</taxon>
        <taxon>Muscomorpha</taxon>
        <taxon>Tephritoidea</taxon>
        <taxon>Tephritidae</taxon>
        <taxon>Ceratitis</taxon>
        <taxon>Ceratitis</taxon>
    </lineage>
</organism>